<feature type="region of interest" description="Disordered" evidence="1">
    <location>
        <begin position="1"/>
        <end position="35"/>
    </location>
</feature>
<accession>A0A5M3N3R2</accession>
<protein>
    <submittedName>
        <fullName evidence="2">Uncharacterized protein</fullName>
    </submittedName>
</protein>
<keyword evidence="3" id="KW-1185">Reference proteome</keyword>
<dbReference type="EMBL" id="JH711573">
    <property type="protein sequence ID" value="EIW86040.1"/>
    <property type="molecule type" value="Genomic_DNA"/>
</dbReference>
<dbReference type="GeneID" id="19202458"/>
<reference evidence="3" key="1">
    <citation type="journal article" date="2012" name="Science">
        <title>The Paleozoic origin of enzymatic lignin decomposition reconstructed from 31 fungal genomes.</title>
        <authorList>
            <person name="Floudas D."/>
            <person name="Binder M."/>
            <person name="Riley R."/>
            <person name="Barry K."/>
            <person name="Blanchette R.A."/>
            <person name="Henrissat B."/>
            <person name="Martinez A.T."/>
            <person name="Otillar R."/>
            <person name="Spatafora J.W."/>
            <person name="Yadav J.S."/>
            <person name="Aerts A."/>
            <person name="Benoit I."/>
            <person name="Boyd A."/>
            <person name="Carlson A."/>
            <person name="Copeland A."/>
            <person name="Coutinho P.M."/>
            <person name="de Vries R.P."/>
            <person name="Ferreira P."/>
            <person name="Findley K."/>
            <person name="Foster B."/>
            <person name="Gaskell J."/>
            <person name="Glotzer D."/>
            <person name="Gorecki P."/>
            <person name="Heitman J."/>
            <person name="Hesse C."/>
            <person name="Hori C."/>
            <person name="Igarashi K."/>
            <person name="Jurgens J.A."/>
            <person name="Kallen N."/>
            <person name="Kersten P."/>
            <person name="Kohler A."/>
            <person name="Kuees U."/>
            <person name="Kumar T.K.A."/>
            <person name="Kuo A."/>
            <person name="LaButti K."/>
            <person name="Larrondo L.F."/>
            <person name="Lindquist E."/>
            <person name="Ling A."/>
            <person name="Lombard V."/>
            <person name="Lucas S."/>
            <person name="Lundell T."/>
            <person name="Martin R."/>
            <person name="McLaughlin D.J."/>
            <person name="Morgenstern I."/>
            <person name="Morin E."/>
            <person name="Murat C."/>
            <person name="Nagy L.G."/>
            <person name="Nolan M."/>
            <person name="Ohm R.A."/>
            <person name="Patyshakuliyeva A."/>
            <person name="Rokas A."/>
            <person name="Ruiz-Duenas F.J."/>
            <person name="Sabat G."/>
            <person name="Salamov A."/>
            <person name="Samejima M."/>
            <person name="Schmutz J."/>
            <person name="Slot J.C."/>
            <person name="St John F."/>
            <person name="Stenlid J."/>
            <person name="Sun H."/>
            <person name="Sun S."/>
            <person name="Syed K."/>
            <person name="Tsang A."/>
            <person name="Wiebenga A."/>
            <person name="Young D."/>
            <person name="Pisabarro A."/>
            <person name="Eastwood D.C."/>
            <person name="Martin F."/>
            <person name="Cullen D."/>
            <person name="Grigoriev I.V."/>
            <person name="Hibbett D.S."/>
        </authorList>
    </citation>
    <scope>NUCLEOTIDE SEQUENCE [LARGE SCALE GENOMIC DNA]</scope>
    <source>
        <strain evidence="3">RWD-64-598 SS2</strain>
    </source>
</reference>
<evidence type="ECO:0000313" key="2">
    <source>
        <dbReference type="EMBL" id="EIW86040.1"/>
    </source>
</evidence>
<name>A0A5M3N3R2_CONPW</name>
<evidence type="ECO:0000256" key="1">
    <source>
        <dbReference type="SAM" id="MobiDB-lite"/>
    </source>
</evidence>
<evidence type="ECO:0000313" key="3">
    <source>
        <dbReference type="Proteomes" id="UP000053558"/>
    </source>
</evidence>
<dbReference type="Proteomes" id="UP000053558">
    <property type="component" value="Unassembled WGS sequence"/>
</dbReference>
<gene>
    <name evidence="2" type="ORF">CONPUDRAFT_148161</name>
</gene>
<organism evidence="2 3">
    <name type="scientific">Coniophora puteana (strain RWD-64-598)</name>
    <name type="common">Brown rot fungus</name>
    <dbReference type="NCBI Taxonomy" id="741705"/>
    <lineage>
        <taxon>Eukaryota</taxon>
        <taxon>Fungi</taxon>
        <taxon>Dikarya</taxon>
        <taxon>Basidiomycota</taxon>
        <taxon>Agaricomycotina</taxon>
        <taxon>Agaricomycetes</taxon>
        <taxon>Agaricomycetidae</taxon>
        <taxon>Boletales</taxon>
        <taxon>Coniophorineae</taxon>
        <taxon>Coniophoraceae</taxon>
        <taxon>Coniophora</taxon>
    </lineage>
</organism>
<dbReference type="KEGG" id="cput:CONPUDRAFT_148161"/>
<dbReference type="RefSeq" id="XP_007762993.1">
    <property type="nucleotide sequence ID" value="XM_007764803.1"/>
</dbReference>
<dbReference type="AlphaFoldDB" id="A0A5M3N3R2"/>
<proteinExistence type="predicted"/>
<sequence>MADSTTPHSEDGGESSDTCFQQCSGSKLTDGPPQESQLTASFALVPMTTPVTVEDGYCTPFFRTMPSDVRERLDTAEHKIERLEDVIKECEPRTTAQALTIQKVLSQGDKSLEAKGAQITKIETGLSELRKAQLDLRDSKETLSDGMSFMHKELAHICDQTTYLSSLMDMQAADLHAELDGLNEQVSELRNLLIW</sequence>
<dbReference type="Gene3D" id="1.10.287.1490">
    <property type="match status" value="1"/>
</dbReference>
<feature type="compositionally biased region" description="Polar residues" evidence="1">
    <location>
        <begin position="15"/>
        <end position="27"/>
    </location>
</feature>
<comment type="caution">
    <text evidence="2">The sequence shown here is derived from an EMBL/GenBank/DDBJ whole genome shotgun (WGS) entry which is preliminary data.</text>
</comment>